<gene>
    <name evidence="3" type="ORF">DN820_13595</name>
</gene>
<dbReference type="Proteomes" id="UP000306753">
    <property type="component" value="Unassembled WGS sequence"/>
</dbReference>
<reference evidence="3 4" key="1">
    <citation type="journal article" date="2017" name="Eur. J. Clin. Microbiol. Infect. Dis.">
        <title>Uncommonly isolated clinical Pseudomonas: identification and phylogenetic assignation.</title>
        <authorList>
            <person name="Mulet M."/>
            <person name="Gomila M."/>
            <person name="Ramirez A."/>
            <person name="Cardew S."/>
            <person name="Moore E.R."/>
            <person name="Lalucat J."/>
            <person name="Garcia-Valdes E."/>
        </authorList>
    </citation>
    <scope>NUCLEOTIDE SEQUENCE [LARGE SCALE GENOMIC DNA]</scope>
    <source>
        <strain evidence="3 4">SD129</strain>
    </source>
</reference>
<dbReference type="AlphaFoldDB" id="A0A5R9QD38"/>
<evidence type="ECO:0000259" key="2">
    <source>
        <dbReference type="Pfam" id="PF06568"/>
    </source>
</evidence>
<dbReference type="Pfam" id="PF06568">
    <property type="entry name" value="YjiS-like"/>
    <property type="match status" value="1"/>
</dbReference>
<evidence type="ECO:0000313" key="3">
    <source>
        <dbReference type="EMBL" id="TLX63046.1"/>
    </source>
</evidence>
<organism evidence="3 4">
    <name type="scientific">Stutzerimonas nosocomialis</name>
    <dbReference type="NCBI Taxonomy" id="1056496"/>
    <lineage>
        <taxon>Bacteria</taxon>
        <taxon>Pseudomonadati</taxon>
        <taxon>Pseudomonadota</taxon>
        <taxon>Gammaproteobacteria</taxon>
        <taxon>Pseudomonadales</taxon>
        <taxon>Pseudomonadaceae</taxon>
        <taxon>Stutzerimonas</taxon>
    </lineage>
</organism>
<keyword evidence="4" id="KW-1185">Reference proteome</keyword>
<comment type="caution">
    <text evidence="3">The sequence shown here is derived from an EMBL/GenBank/DDBJ whole genome shotgun (WGS) entry which is preliminary data.</text>
</comment>
<evidence type="ECO:0000313" key="4">
    <source>
        <dbReference type="Proteomes" id="UP000306753"/>
    </source>
</evidence>
<feature type="region of interest" description="Disordered" evidence="1">
    <location>
        <begin position="57"/>
        <end position="77"/>
    </location>
</feature>
<dbReference type="InterPro" id="IPR009506">
    <property type="entry name" value="YjiS-like"/>
</dbReference>
<evidence type="ECO:0000256" key="1">
    <source>
        <dbReference type="SAM" id="MobiDB-lite"/>
    </source>
</evidence>
<accession>A0A5R9QD38</accession>
<protein>
    <recommendedName>
        <fullName evidence="2">YjiS-like domain-containing protein</fullName>
    </recommendedName>
</protein>
<dbReference type="EMBL" id="QLAG01000015">
    <property type="protein sequence ID" value="TLX63046.1"/>
    <property type="molecule type" value="Genomic_DNA"/>
</dbReference>
<proteinExistence type="predicted"/>
<feature type="domain" description="YjiS-like" evidence="2">
    <location>
        <begin position="15"/>
        <end position="50"/>
    </location>
</feature>
<sequence length="86" mass="9868">MKNDNGVSLRGWRVLRRQLVRWWQLHEQRRQLAALDDAALKDLGLSRADVFAESERPFWDDPLGSPPRQKKASGGFDERCQALHGG</sequence>
<name>A0A5R9QD38_9GAMM</name>